<dbReference type="NCBIfam" id="TIGR00222">
    <property type="entry name" value="panB"/>
    <property type="match status" value="1"/>
</dbReference>
<comment type="function">
    <text evidence="7">Catalyzes the reversible reaction in which hydroxymethyl group from 5,10-methylenetetrahydrofolate is transferred onto alpha-ketoisovalerate to form ketopantoate.</text>
</comment>
<dbReference type="UniPathway" id="UPA00028">
    <property type="reaction ID" value="UER00003"/>
</dbReference>
<dbReference type="CDD" id="cd06557">
    <property type="entry name" value="KPHMT-like"/>
    <property type="match status" value="1"/>
</dbReference>
<dbReference type="InterPro" id="IPR003700">
    <property type="entry name" value="Pantoate_hydroxy_MeTrfase"/>
</dbReference>
<keyword evidence="7" id="KW-0566">Pantothenate biosynthesis</keyword>
<dbReference type="AlphaFoldDB" id="A0A0V1PT68"/>
<keyword evidence="5 7" id="KW-0808">Transferase</keyword>
<comment type="caution">
    <text evidence="9">The sequence shown here is derived from an EMBL/GenBank/DDBJ whole genome shotgun (WGS) entry which is preliminary data.</text>
</comment>
<evidence type="ECO:0000256" key="4">
    <source>
        <dbReference type="ARBA" id="ARBA00012618"/>
    </source>
</evidence>
<evidence type="ECO:0000256" key="3">
    <source>
        <dbReference type="ARBA" id="ARBA00011881"/>
    </source>
</evidence>
<dbReference type="GO" id="GO:0015940">
    <property type="term" value="P:pantothenate biosynthetic process"/>
    <property type="evidence" value="ECO:0007669"/>
    <property type="project" value="UniProtKB-UniPathway"/>
</dbReference>
<evidence type="ECO:0000256" key="5">
    <source>
        <dbReference type="ARBA" id="ARBA00022679"/>
    </source>
</evidence>
<name>A0A0V1PT68_9ASCO</name>
<evidence type="ECO:0000256" key="7">
    <source>
        <dbReference type="RuleBase" id="RU362100"/>
    </source>
</evidence>
<organism evidence="9 10">
    <name type="scientific">Debaryomyces fabryi</name>
    <dbReference type="NCBI Taxonomy" id="58627"/>
    <lineage>
        <taxon>Eukaryota</taxon>
        <taxon>Fungi</taxon>
        <taxon>Dikarya</taxon>
        <taxon>Ascomycota</taxon>
        <taxon>Saccharomycotina</taxon>
        <taxon>Pichiomycetes</taxon>
        <taxon>Debaryomycetaceae</taxon>
        <taxon>Debaryomyces</taxon>
    </lineage>
</organism>
<dbReference type="Pfam" id="PF02548">
    <property type="entry name" value="Pantoate_transf"/>
    <property type="match status" value="1"/>
</dbReference>
<dbReference type="GO" id="GO:0000287">
    <property type="term" value="F:magnesium ion binding"/>
    <property type="evidence" value="ECO:0007669"/>
    <property type="project" value="TreeGrafter"/>
</dbReference>
<evidence type="ECO:0000256" key="6">
    <source>
        <dbReference type="ARBA" id="ARBA00049172"/>
    </source>
</evidence>
<evidence type="ECO:0000256" key="2">
    <source>
        <dbReference type="ARBA" id="ARBA00008676"/>
    </source>
</evidence>
<comment type="subunit">
    <text evidence="3">Homotetramer.</text>
</comment>
<dbReference type="Gene3D" id="3.20.20.60">
    <property type="entry name" value="Phosphoenolpyruvate-binding domains"/>
    <property type="match status" value="1"/>
</dbReference>
<dbReference type="HAMAP" id="MF_00156">
    <property type="entry name" value="PanB"/>
    <property type="match status" value="1"/>
</dbReference>
<evidence type="ECO:0000256" key="8">
    <source>
        <dbReference type="SAM" id="MobiDB-lite"/>
    </source>
</evidence>
<dbReference type="FunFam" id="3.20.20.60:FF:000003">
    <property type="entry name" value="3-methyl-2-oxobutanoate hydroxymethyltransferase"/>
    <property type="match status" value="1"/>
</dbReference>
<reference evidence="9 10" key="1">
    <citation type="submission" date="2015-11" db="EMBL/GenBank/DDBJ databases">
        <title>The genome of Debaryomyces fabryi.</title>
        <authorList>
            <person name="Tafer H."/>
            <person name="Lopandic K."/>
        </authorList>
    </citation>
    <scope>NUCLEOTIDE SEQUENCE [LARGE SCALE GENOMIC DNA]</scope>
    <source>
        <strain evidence="9 10">CBS 789</strain>
    </source>
</reference>
<dbReference type="Proteomes" id="UP000054251">
    <property type="component" value="Unassembled WGS sequence"/>
</dbReference>
<dbReference type="EMBL" id="LMYN01000159">
    <property type="protein sequence ID" value="KRZ99243.1"/>
    <property type="molecule type" value="Genomic_DNA"/>
</dbReference>
<dbReference type="EC" id="2.1.2.11" evidence="4 7"/>
<dbReference type="OrthoDB" id="425211at2759"/>
<dbReference type="InterPro" id="IPR040442">
    <property type="entry name" value="Pyrv_kinase-like_dom_sf"/>
</dbReference>
<dbReference type="SUPFAM" id="SSF51621">
    <property type="entry name" value="Phosphoenolpyruvate/pyruvate domain"/>
    <property type="match status" value="1"/>
</dbReference>
<dbReference type="GO" id="GO:0003864">
    <property type="term" value="F:3-methyl-2-oxobutanoate hydroxymethyltransferase activity"/>
    <property type="evidence" value="ECO:0007669"/>
    <property type="project" value="UniProtKB-EC"/>
</dbReference>
<proteinExistence type="inferred from homology"/>
<comment type="pathway">
    <text evidence="1 7">Cofactor biosynthesis; (R)-pantothenate biosynthesis; (R)-pantoate from 3-methyl-2-oxobutanoate: step 1/2.</text>
</comment>
<sequence>MESFRSSSFKYSLPNAPKKNAPKTNESKTNPLIKQIRLAQVTTVMVLFRSQVKNIARLRYFSTKSIIRSSYQTDVKRKTLLDIQRLYETKSPISVVTAYDYITGKYAECADIDINLIGDSLAMVALGYEDTTEIPFDEFLYHTKAVLRGNKLSFIVADIPFGCTEISVEQAVSSAIKLVKYGKVQAVKIEGGSDIVPTVKKLSSVGIPVMAHVGLTPQRHNALGGFKVQGNSTEKALEIYRDCLDLQEAGAFALLLECIPNKLSEYITNNLSIPTIGIGAGPACSGQVLVMSDLLGMGDPKNSMKPKFVKQYNDFFSSAQRSLNTYKKDLQHGKFPLADDHGFKIKKEVFHDFKMQADSMKKAN</sequence>
<feature type="region of interest" description="Disordered" evidence="8">
    <location>
        <begin position="1"/>
        <end position="27"/>
    </location>
</feature>
<dbReference type="InterPro" id="IPR015813">
    <property type="entry name" value="Pyrv/PenolPyrv_kinase-like_dom"/>
</dbReference>
<dbReference type="GeneID" id="26841997"/>
<evidence type="ECO:0000256" key="1">
    <source>
        <dbReference type="ARBA" id="ARBA00005033"/>
    </source>
</evidence>
<dbReference type="NCBIfam" id="NF001452">
    <property type="entry name" value="PRK00311.1"/>
    <property type="match status" value="1"/>
</dbReference>
<evidence type="ECO:0000313" key="9">
    <source>
        <dbReference type="EMBL" id="KRZ99243.1"/>
    </source>
</evidence>
<feature type="compositionally biased region" description="Polar residues" evidence="8">
    <location>
        <begin position="1"/>
        <end position="10"/>
    </location>
</feature>
<comment type="catalytic activity">
    <reaction evidence="6 7">
        <text>(6R)-5,10-methylene-5,6,7,8-tetrahydrofolate + 3-methyl-2-oxobutanoate + H2O = 2-dehydropantoate + (6S)-5,6,7,8-tetrahydrofolate</text>
        <dbReference type="Rhea" id="RHEA:11824"/>
        <dbReference type="ChEBI" id="CHEBI:11561"/>
        <dbReference type="ChEBI" id="CHEBI:11851"/>
        <dbReference type="ChEBI" id="CHEBI:15377"/>
        <dbReference type="ChEBI" id="CHEBI:15636"/>
        <dbReference type="ChEBI" id="CHEBI:57453"/>
        <dbReference type="EC" id="2.1.2.11"/>
    </reaction>
</comment>
<evidence type="ECO:0000313" key="10">
    <source>
        <dbReference type="Proteomes" id="UP000054251"/>
    </source>
</evidence>
<accession>A0A0V1PT68</accession>
<protein>
    <recommendedName>
        <fullName evidence="4 7">3-methyl-2-oxobutanoate hydroxymethyltransferase</fullName>
        <ecNumber evidence="4 7">2.1.2.11</ecNumber>
    </recommendedName>
</protein>
<keyword evidence="10" id="KW-1185">Reference proteome</keyword>
<comment type="similarity">
    <text evidence="2 7">Belongs to the PanB family.</text>
</comment>
<dbReference type="PANTHER" id="PTHR20881">
    <property type="entry name" value="3-METHYL-2-OXOBUTANOATE HYDROXYMETHYLTRANSFERASE"/>
    <property type="match status" value="1"/>
</dbReference>
<gene>
    <name evidence="9" type="ORF">AC631_04988</name>
</gene>
<dbReference type="GO" id="GO:0005739">
    <property type="term" value="C:mitochondrion"/>
    <property type="evidence" value="ECO:0007669"/>
    <property type="project" value="TreeGrafter"/>
</dbReference>
<dbReference type="RefSeq" id="XP_015465346.1">
    <property type="nucleotide sequence ID" value="XM_015613817.1"/>
</dbReference>
<dbReference type="PANTHER" id="PTHR20881:SF0">
    <property type="entry name" value="3-METHYL-2-OXOBUTANOATE HYDROXYMETHYLTRANSFERASE"/>
    <property type="match status" value="1"/>
</dbReference>